<dbReference type="AlphaFoldDB" id="A0A8H4VBX5"/>
<keyword evidence="4" id="KW-0964">Secreted</keyword>
<evidence type="ECO:0000256" key="5">
    <source>
        <dbReference type="ARBA" id="ARBA00022729"/>
    </source>
</evidence>
<evidence type="ECO:0000256" key="8">
    <source>
        <dbReference type="ARBA" id="ARBA00023295"/>
    </source>
</evidence>
<dbReference type="GO" id="GO:0000272">
    <property type="term" value="P:polysaccharide catabolic process"/>
    <property type="evidence" value="ECO:0007669"/>
    <property type="project" value="UniProtKB-KW"/>
</dbReference>
<keyword evidence="12" id="KW-1185">Reference proteome</keyword>
<dbReference type="OrthoDB" id="4756206at2759"/>
<sequence length="202" mass="21074">MDIDCDGDSTAPFNDTRCKSSLDTQSQTSFREELAPYGITDLNANIHTYVVFGNTGSKPGWPTFDPAAHGIKPLSVMAVVCGQRLVYGIWGDTNGDDGKKAMVGEASISLATACYGDSVDGDQGHDENDVLYLAFPGEAAVPGPDGAAWNASDPLEFERSLEPIGDMLVSGIGDVSSGRRARLPHAAGRLLVAAVTLAGLGV</sequence>
<dbReference type="InterPro" id="IPR009939">
    <property type="entry name" value="Chitosanase_fungal"/>
</dbReference>
<keyword evidence="9 10" id="KW-0624">Polysaccharide degradation</keyword>
<dbReference type="GO" id="GO:0005576">
    <property type="term" value="C:extracellular region"/>
    <property type="evidence" value="ECO:0007669"/>
    <property type="project" value="UniProtKB-SubCell"/>
</dbReference>
<evidence type="ECO:0000256" key="7">
    <source>
        <dbReference type="ARBA" id="ARBA00023277"/>
    </source>
</evidence>
<comment type="catalytic activity">
    <reaction evidence="1 10">
        <text>Endohydrolysis of beta-(1-&gt;4)-linkages between D-glucosamine residues in a partly acetylated chitosan.</text>
        <dbReference type="EC" id="3.2.1.132"/>
    </reaction>
</comment>
<evidence type="ECO:0000256" key="1">
    <source>
        <dbReference type="ARBA" id="ARBA00000405"/>
    </source>
</evidence>
<evidence type="ECO:0000313" key="12">
    <source>
        <dbReference type="Proteomes" id="UP000562929"/>
    </source>
</evidence>
<proteinExistence type="inferred from homology"/>
<reference evidence="11 12" key="1">
    <citation type="journal article" date="2020" name="G3 (Bethesda)">
        <title>Genetic Underpinnings of Host Manipulation by Ophiocordyceps as Revealed by Comparative Transcriptomics.</title>
        <authorList>
            <person name="Will I."/>
            <person name="Das B."/>
            <person name="Trinh T."/>
            <person name="Brachmann A."/>
            <person name="Ohm R.A."/>
            <person name="de Bekker C."/>
        </authorList>
    </citation>
    <scope>NUCLEOTIDE SEQUENCE [LARGE SCALE GENOMIC DNA]</scope>
    <source>
        <strain evidence="11 12">EC05</strain>
    </source>
</reference>
<evidence type="ECO:0000256" key="2">
    <source>
        <dbReference type="ARBA" id="ARBA00004613"/>
    </source>
</evidence>
<keyword evidence="8 10" id="KW-0326">Glycosidase</keyword>
<keyword evidence="5" id="KW-0732">Signal</keyword>
<evidence type="ECO:0000256" key="6">
    <source>
        <dbReference type="ARBA" id="ARBA00022801"/>
    </source>
</evidence>
<dbReference type="Proteomes" id="UP000562929">
    <property type="component" value="Unassembled WGS sequence"/>
</dbReference>
<dbReference type="PANTHER" id="PTHR42061:SF6">
    <property type="entry name" value="ENDO-CHITOSANASE"/>
    <property type="match status" value="1"/>
</dbReference>
<gene>
    <name evidence="11" type="ORF">GQ602_005514</name>
</gene>
<comment type="subcellular location">
    <subcellularLocation>
        <location evidence="2 10">Secreted</location>
    </subcellularLocation>
</comment>
<comment type="function">
    <text evidence="10">Chitosanase catalyzing the endo-type cleavage of chitosan, the deacylated form of chitin. Chitosanase may be crucial in the degradation of the deacetylated portion of chitin in the fungal cell wall.</text>
</comment>
<dbReference type="EMBL" id="JAACLJ010000006">
    <property type="protein sequence ID" value="KAF4584141.1"/>
    <property type="molecule type" value="Genomic_DNA"/>
</dbReference>
<evidence type="ECO:0000256" key="10">
    <source>
        <dbReference type="RuleBase" id="RU361208"/>
    </source>
</evidence>
<keyword evidence="6 10" id="KW-0378">Hydrolase</keyword>
<evidence type="ECO:0000313" key="11">
    <source>
        <dbReference type="EMBL" id="KAF4584141.1"/>
    </source>
</evidence>
<protein>
    <recommendedName>
        <fullName evidence="10">Endo-chitosanase</fullName>
        <ecNumber evidence="10">3.2.1.132</ecNumber>
    </recommendedName>
</protein>
<comment type="similarity">
    <text evidence="3 10">Belongs to the glycosyl hydrolase 75 family.</text>
</comment>
<dbReference type="Pfam" id="PF07335">
    <property type="entry name" value="Glyco_hydro_75"/>
    <property type="match status" value="1"/>
</dbReference>
<name>A0A8H4VBX5_9HYPO</name>
<evidence type="ECO:0000256" key="9">
    <source>
        <dbReference type="ARBA" id="ARBA00023326"/>
    </source>
</evidence>
<organism evidence="11 12">
    <name type="scientific">Ophiocordyceps camponoti-floridani</name>
    <dbReference type="NCBI Taxonomy" id="2030778"/>
    <lineage>
        <taxon>Eukaryota</taxon>
        <taxon>Fungi</taxon>
        <taxon>Dikarya</taxon>
        <taxon>Ascomycota</taxon>
        <taxon>Pezizomycotina</taxon>
        <taxon>Sordariomycetes</taxon>
        <taxon>Hypocreomycetidae</taxon>
        <taxon>Hypocreales</taxon>
        <taxon>Ophiocordycipitaceae</taxon>
        <taxon>Ophiocordyceps</taxon>
    </lineage>
</organism>
<evidence type="ECO:0000256" key="4">
    <source>
        <dbReference type="ARBA" id="ARBA00022525"/>
    </source>
</evidence>
<evidence type="ECO:0000256" key="3">
    <source>
        <dbReference type="ARBA" id="ARBA00007799"/>
    </source>
</evidence>
<accession>A0A8H4VBX5</accession>
<comment type="caution">
    <text evidence="11">The sequence shown here is derived from an EMBL/GenBank/DDBJ whole genome shotgun (WGS) entry which is preliminary data.</text>
</comment>
<dbReference type="EC" id="3.2.1.132" evidence="10"/>
<keyword evidence="7" id="KW-0119">Carbohydrate metabolism</keyword>
<dbReference type="PANTHER" id="PTHR42061">
    <property type="entry name" value="ENDO-CHITOSANASE"/>
    <property type="match status" value="1"/>
</dbReference>
<dbReference type="GO" id="GO:0016977">
    <property type="term" value="F:chitosanase activity"/>
    <property type="evidence" value="ECO:0007669"/>
    <property type="project" value="UniProtKB-EC"/>
</dbReference>